<dbReference type="AlphaFoldDB" id="A0A0W0SNG8"/>
<name>A0A0W0SNG8_9GAMM</name>
<proteinExistence type="predicted"/>
<dbReference type="EMBL" id="LNXV01000008">
    <property type="protein sequence ID" value="KTC84904.1"/>
    <property type="molecule type" value="Genomic_DNA"/>
</dbReference>
<accession>A0A0W0SNG8</accession>
<evidence type="ECO:0000313" key="2">
    <source>
        <dbReference type="Proteomes" id="UP000054742"/>
    </source>
</evidence>
<keyword evidence="2" id="KW-1185">Reference proteome</keyword>
<reference evidence="1 2" key="1">
    <citation type="submission" date="2015-11" db="EMBL/GenBank/DDBJ databases">
        <title>Genomic analysis of 38 Legionella species identifies large and diverse effector repertoires.</title>
        <authorList>
            <person name="Burstein D."/>
            <person name="Amaro F."/>
            <person name="Zusman T."/>
            <person name="Lifshitz Z."/>
            <person name="Cohen O."/>
            <person name="Gilbert J.A."/>
            <person name="Pupko T."/>
            <person name="Shuman H.A."/>
            <person name="Segal G."/>
        </authorList>
    </citation>
    <scope>NUCLEOTIDE SEQUENCE [LARGE SCALE GENOMIC DNA]</scope>
    <source>
        <strain evidence="1 2">ATCC 43878</strain>
    </source>
</reference>
<dbReference type="Proteomes" id="UP000054742">
    <property type="component" value="Unassembled WGS sequence"/>
</dbReference>
<comment type="caution">
    <text evidence="1">The sequence shown here is derived from an EMBL/GenBank/DDBJ whole genome shotgun (WGS) entry which is preliminary data.</text>
</comment>
<evidence type="ECO:0000313" key="1">
    <source>
        <dbReference type="EMBL" id="KTC84904.1"/>
    </source>
</evidence>
<dbReference type="PATRIC" id="fig|29422.6.peg.1176"/>
<organism evidence="1 2">
    <name type="scientific">Legionella brunensis</name>
    <dbReference type="NCBI Taxonomy" id="29422"/>
    <lineage>
        <taxon>Bacteria</taxon>
        <taxon>Pseudomonadati</taxon>
        <taxon>Pseudomonadota</taxon>
        <taxon>Gammaproteobacteria</taxon>
        <taxon>Legionellales</taxon>
        <taxon>Legionellaceae</taxon>
        <taxon>Legionella</taxon>
    </lineage>
</organism>
<sequence length="100" mass="11606">MTICLSIGDIMNEKHFAYKVTSQASGLVCTQAEFEEAKMVDLLKEIIEKEHPEGIYWILKQRDDEAQEPLCIIDCYRNRIYYHYSGEVDDIASTIKKLSK</sequence>
<protein>
    <submittedName>
        <fullName evidence="1">Uncharacterized protein</fullName>
    </submittedName>
</protein>
<gene>
    <name evidence="1" type="ORF">Lbru_1119</name>
</gene>